<dbReference type="GO" id="GO:0016042">
    <property type="term" value="P:lipid catabolic process"/>
    <property type="evidence" value="ECO:0007669"/>
    <property type="project" value="UniProtKB-KW"/>
</dbReference>
<dbReference type="InterPro" id="IPR001087">
    <property type="entry name" value="GDSL"/>
</dbReference>
<organism evidence="9 11">
    <name type="scientific">Cardamine amara subsp. amara</name>
    <dbReference type="NCBI Taxonomy" id="228776"/>
    <lineage>
        <taxon>Eukaryota</taxon>
        <taxon>Viridiplantae</taxon>
        <taxon>Streptophyta</taxon>
        <taxon>Embryophyta</taxon>
        <taxon>Tracheophyta</taxon>
        <taxon>Spermatophyta</taxon>
        <taxon>Magnoliopsida</taxon>
        <taxon>eudicotyledons</taxon>
        <taxon>Gunneridae</taxon>
        <taxon>Pentapetalae</taxon>
        <taxon>rosids</taxon>
        <taxon>malvids</taxon>
        <taxon>Brassicales</taxon>
        <taxon>Brassicaceae</taxon>
        <taxon>Cardamineae</taxon>
        <taxon>Cardamine</taxon>
    </lineage>
</organism>
<dbReference type="GO" id="GO:0005576">
    <property type="term" value="C:extracellular region"/>
    <property type="evidence" value="ECO:0007669"/>
    <property type="project" value="UniProtKB-SubCell"/>
</dbReference>
<evidence type="ECO:0000256" key="5">
    <source>
        <dbReference type="ARBA" id="ARBA00022801"/>
    </source>
</evidence>
<dbReference type="Pfam" id="PF00657">
    <property type="entry name" value="Lipase_GDSL"/>
    <property type="match status" value="1"/>
</dbReference>
<keyword evidence="5" id="KW-0378">Hydrolase</keyword>
<dbReference type="CDD" id="cd01837">
    <property type="entry name" value="SGNH_plant_lipase_like"/>
    <property type="match status" value="1"/>
</dbReference>
<keyword evidence="11" id="KW-1185">Reference proteome</keyword>
<dbReference type="SUPFAM" id="SSF52266">
    <property type="entry name" value="SGNH hydrolase"/>
    <property type="match status" value="1"/>
</dbReference>
<feature type="chain" id="PRO_5044723096" evidence="8">
    <location>
        <begin position="22"/>
        <end position="367"/>
    </location>
</feature>
<feature type="signal peptide" evidence="8">
    <location>
        <begin position="1"/>
        <end position="21"/>
    </location>
</feature>
<keyword evidence="7" id="KW-0443">Lipid metabolism</keyword>
<dbReference type="EMBL" id="JBANAX010000884">
    <property type="protein sequence ID" value="KAL1189963.1"/>
    <property type="molecule type" value="Genomic_DNA"/>
</dbReference>
<dbReference type="Gene3D" id="3.40.50.1110">
    <property type="entry name" value="SGNH hydrolase"/>
    <property type="match status" value="1"/>
</dbReference>
<comment type="similarity">
    <text evidence="2">Belongs to the 'GDSL' lipolytic enzyme family.</text>
</comment>
<sequence>MRIYIKGYVLILAVMVSVILHQPEVVTGQARVPAMFVLGDSLVDAGNNNFLQSIARANYLPYGIDLNSRPTGRFSNGLTFVDLLAQLLGLPPPPAFADPTTTGNKTLQGVNYASAAAGILDESGQHYGARFSLTQQMVNLETTLNRSRTLMNPKAYKDYLARSLVVLVFGSNDYINNYLMPNIYASSYRYGPPDFANMLINQYTRELMTLYSLGLRKIFIAGVGPLGCIPNLRAIGLAPPGRCIDGVNKILGTFNQGLRSLVDQLNKRSPGAIYVYGNTYNAIGDILNNPAAYGFSVVDKACCGLGRNQGLITCMPLQTPCVNRTQYFFWDAFHPTQTANSILARRAFYGSPSDAYPLNVQQMTFFR</sequence>
<keyword evidence="3" id="KW-0964">Secreted</keyword>
<dbReference type="EMBL" id="JBANAX010000416">
    <property type="protein sequence ID" value="KAL1209444.1"/>
    <property type="molecule type" value="Genomic_DNA"/>
</dbReference>
<proteinExistence type="inferred from homology"/>
<dbReference type="InterPro" id="IPR036514">
    <property type="entry name" value="SGNH_hydro_sf"/>
</dbReference>
<keyword evidence="4 8" id="KW-0732">Signal</keyword>
<comment type="caution">
    <text evidence="9">The sequence shown here is derived from an EMBL/GenBank/DDBJ whole genome shotgun (WGS) entry which is preliminary data.</text>
</comment>
<accession>A0ABD0Z5I7</accession>
<evidence type="ECO:0000313" key="9">
    <source>
        <dbReference type="EMBL" id="KAL1189963.1"/>
    </source>
</evidence>
<evidence type="ECO:0000256" key="1">
    <source>
        <dbReference type="ARBA" id="ARBA00004613"/>
    </source>
</evidence>
<evidence type="ECO:0000256" key="8">
    <source>
        <dbReference type="SAM" id="SignalP"/>
    </source>
</evidence>
<keyword evidence="6" id="KW-0442">Lipid degradation</keyword>
<evidence type="ECO:0000256" key="4">
    <source>
        <dbReference type="ARBA" id="ARBA00022729"/>
    </source>
</evidence>
<protein>
    <submittedName>
        <fullName evidence="9">GDSL esterase/lipase</fullName>
    </submittedName>
</protein>
<evidence type="ECO:0000256" key="6">
    <source>
        <dbReference type="ARBA" id="ARBA00022963"/>
    </source>
</evidence>
<evidence type="ECO:0000313" key="10">
    <source>
        <dbReference type="EMBL" id="KAL1209444.1"/>
    </source>
</evidence>
<dbReference type="Proteomes" id="UP001558713">
    <property type="component" value="Unassembled WGS sequence"/>
</dbReference>
<comment type="subcellular location">
    <subcellularLocation>
        <location evidence="1">Secreted</location>
    </subcellularLocation>
</comment>
<name>A0ABD0Z5I7_CARAN</name>
<evidence type="ECO:0000256" key="3">
    <source>
        <dbReference type="ARBA" id="ARBA00022525"/>
    </source>
</evidence>
<dbReference type="GO" id="GO:0016787">
    <property type="term" value="F:hydrolase activity"/>
    <property type="evidence" value="ECO:0007669"/>
    <property type="project" value="UniProtKB-KW"/>
</dbReference>
<gene>
    <name evidence="9" type="ORF">V5N11_012719</name>
    <name evidence="10" type="ORF">V5N11_022785</name>
</gene>
<dbReference type="AlphaFoldDB" id="A0ABD0Z5I7"/>
<evidence type="ECO:0000313" key="11">
    <source>
        <dbReference type="Proteomes" id="UP001558713"/>
    </source>
</evidence>
<dbReference type="PROSITE" id="PS01098">
    <property type="entry name" value="LIPASE_GDSL_SER"/>
    <property type="match status" value="1"/>
</dbReference>
<dbReference type="PANTHER" id="PTHR45650">
    <property type="entry name" value="GDSL-LIKE LIPASE/ACYLHYDROLASE-RELATED"/>
    <property type="match status" value="1"/>
</dbReference>
<reference evidence="9 11" key="1">
    <citation type="submission" date="2024-04" db="EMBL/GenBank/DDBJ databases">
        <title>Genome assembly C_amara_ONT_v2.</title>
        <authorList>
            <person name="Yant L."/>
            <person name="Moore C."/>
            <person name="Slenker M."/>
        </authorList>
    </citation>
    <scope>NUCLEOTIDE SEQUENCE [LARGE SCALE GENOMIC DNA]</scope>
    <source>
        <tissue evidence="9">Leaf</tissue>
    </source>
</reference>
<dbReference type="InterPro" id="IPR008265">
    <property type="entry name" value="Lipase_GDSL_AS"/>
</dbReference>
<dbReference type="PANTHER" id="PTHR45650:SF8">
    <property type="entry name" value="GDSL ESTERASE_LIPASE"/>
    <property type="match status" value="1"/>
</dbReference>
<dbReference type="InterPro" id="IPR035669">
    <property type="entry name" value="SGNH_plant_lipase-like"/>
</dbReference>
<dbReference type="InterPro" id="IPR051238">
    <property type="entry name" value="GDSL_esterase/lipase"/>
</dbReference>
<evidence type="ECO:0000256" key="7">
    <source>
        <dbReference type="ARBA" id="ARBA00023098"/>
    </source>
</evidence>
<evidence type="ECO:0000256" key="2">
    <source>
        <dbReference type="ARBA" id="ARBA00008668"/>
    </source>
</evidence>